<evidence type="ECO:0000313" key="5">
    <source>
        <dbReference type="Proteomes" id="UP001550739"/>
    </source>
</evidence>
<dbReference type="InterPro" id="IPR011611">
    <property type="entry name" value="PfkB_dom"/>
</dbReference>
<keyword evidence="2 4" id="KW-0418">Kinase</keyword>
<keyword evidence="5" id="KW-1185">Reference proteome</keyword>
<keyword evidence="1" id="KW-0808">Transferase</keyword>
<feature type="domain" description="Carbohydrate kinase PfkB" evidence="3">
    <location>
        <begin position="3"/>
        <end position="91"/>
    </location>
</feature>
<dbReference type="RefSeq" id="WP_328482060.1">
    <property type="nucleotide sequence ID" value="NZ_JBEZVE010000009.1"/>
</dbReference>
<dbReference type="SUPFAM" id="SSF53613">
    <property type="entry name" value="Ribokinase-like"/>
    <property type="match status" value="1"/>
</dbReference>
<protein>
    <submittedName>
        <fullName evidence="4">PfkB family carbohydrate kinase</fullName>
    </submittedName>
</protein>
<comment type="caution">
    <text evidence="4">The sequence shown here is derived from an EMBL/GenBank/DDBJ whole genome shotgun (WGS) entry which is preliminary data.</text>
</comment>
<dbReference type="Pfam" id="PF00294">
    <property type="entry name" value="PfkB"/>
    <property type="match status" value="1"/>
</dbReference>
<evidence type="ECO:0000313" key="4">
    <source>
        <dbReference type="EMBL" id="MEU3782604.1"/>
    </source>
</evidence>
<dbReference type="GO" id="GO:0016301">
    <property type="term" value="F:kinase activity"/>
    <property type="evidence" value="ECO:0007669"/>
    <property type="project" value="UniProtKB-KW"/>
</dbReference>
<proteinExistence type="predicted"/>
<evidence type="ECO:0000256" key="2">
    <source>
        <dbReference type="ARBA" id="ARBA00022777"/>
    </source>
</evidence>
<dbReference type="Proteomes" id="UP001550739">
    <property type="component" value="Unassembled WGS sequence"/>
</dbReference>
<evidence type="ECO:0000256" key="1">
    <source>
        <dbReference type="ARBA" id="ARBA00022679"/>
    </source>
</evidence>
<gene>
    <name evidence="4" type="ORF">AB0E89_18855</name>
</gene>
<dbReference type="PROSITE" id="PS00583">
    <property type="entry name" value="PFKB_KINASES_1"/>
    <property type="match status" value="1"/>
</dbReference>
<dbReference type="InterPro" id="IPR002173">
    <property type="entry name" value="Carboh/pur_kinase_PfkB_CS"/>
</dbReference>
<dbReference type="Gene3D" id="3.40.1190.20">
    <property type="match status" value="1"/>
</dbReference>
<dbReference type="InterPro" id="IPR029056">
    <property type="entry name" value="Ribokinase-like"/>
</dbReference>
<dbReference type="EMBL" id="JBEZVE010000009">
    <property type="protein sequence ID" value="MEU3782604.1"/>
    <property type="molecule type" value="Genomic_DNA"/>
</dbReference>
<accession>A0ABV2ZJ70</accession>
<name>A0ABV2ZJ70_9ACTN</name>
<organism evidence="4 5">
    <name type="scientific">Streptomyces sp. 900129855</name>
    <dbReference type="NCBI Taxonomy" id="3155129"/>
    <lineage>
        <taxon>Bacteria</taxon>
        <taxon>Bacillati</taxon>
        <taxon>Actinomycetota</taxon>
        <taxon>Actinomycetes</taxon>
        <taxon>Kitasatosporales</taxon>
        <taxon>Streptomycetaceae</taxon>
        <taxon>Streptomyces</taxon>
    </lineage>
</organism>
<reference evidence="4 5" key="1">
    <citation type="submission" date="2024-06" db="EMBL/GenBank/DDBJ databases">
        <title>The Natural Products Discovery Center: Release of the First 8490 Sequenced Strains for Exploring Actinobacteria Biosynthetic Diversity.</title>
        <authorList>
            <person name="Kalkreuter E."/>
            <person name="Kautsar S.A."/>
            <person name="Yang D."/>
            <person name="Bader C.D."/>
            <person name="Teijaro C.N."/>
            <person name="Fluegel L."/>
            <person name="Davis C.M."/>
            <person name="Simpson J.R."/>
            <person name="Lauterbach L."/>
            <person name="Steele A.D."/>
            <person name="Gui C."/>
            <person name="Meng S."/>
            <person name="Li G."/>
            <person name="Viehrig K."/>
            <person name="Ye F."/>
            <person name="Su P."/>
            <person name="Kiefer A.F."/>
            <person name="Nichols A."/>
            <person name="Cepeda A.J."/>
            <person name="Yan W."/>
            <person name="Fan B."/>
            <person name="Jiang Y."/>
            <person name="Adhikari A."/>
            <person name="Zheng C.-J."/>
            <person name="Schuster L."/>
            <person name="Cowan T.M."/>
            <person name="Smanski M.J."/>
            <person name="Chevrette M.G."/>
            <person name="De Carvalho L.P.S."/>
            <person name="Shen B."/>
        </authorList>
    </citation>
    <scope>NUCLEOTIDE SEQUENCE [LARGE SCALE GENOMIC DNA]</scope>
    <source>
        <strain evidence="4 5">NPDC033843</strain>
    </source>
</reference>
<sequence>MTIAVTGEVLVDLVWRTGADHLTPHPGGSPANVAVGLHRLGRTATSMSCWGDDAPGALIGAHLATTGVPVHRLPSASRRTTVALAYVDTATGAATYDFLAAGTPRTSPSALT</sequence>
<evidence type="ECO:0000259" key="3">
    <source>
        <dbReference type="Pfam" id="PF00294"/>
    </source>
</evidence>